<accession>A0A9Q1CIF4</accession>
<dbReference type="OrthoDB" id="9871079at2759"/>
<dbReference type="Pfam" id="PF15134">
    <property type="entry name" value="CEP15-like"/>
    <property type="match status" value="1"/>
</dbReference>
<keyword evidence="2" id="KW-1185">Reference proteome</keyword>
<evidence type="ECO:0000313" key="1">
    <source>
        <dbReference type="EMBL" id="KAJ8045505.1"/>
    </source>
</evidence>
<organism evidence="1 2">
    <name type="scientific">Holothuria leucospilota</name>
    <name type="common">Black long sea cucumber</name>
    <name type="synonym">Mertensiothuria leucospilota</name>
    <dbReference type="NCBI Taxonomy" id="206669"/>
    <lineage>
        <taxon>Eukaryota</taxon>
        <taxon>Metazoa</taxon>
        <taxon>Echinodermata</taxon>
        <taxon>Eleutherozoa</taxon>
        <taxon>Echinozoa</taxon>
        <taxon>Holothuroidea</taxon>
        <taxon>Aspidochirotacea</taxon>
        <taxon>Aspidochirotida</taxon>
        <taxon>Holothuriidae</taxon>
        <taxon>Holothuria</taxon>
    </lineage>
</organism>
<dbReference type="PANTHER" id="PTHR14286">
    <property type="entry name" value="GENE, 49355-RELATED"/>
    <property type="match status" value="1"/>
</dbReference>
<comment type="caution">
    <text evidence="1">The sequence shown here is derived from an EMBL/GenBank/DDBJ whole genome shotgun (WGS) entry which is preliminary data.</text>
</comment>
<dbReference type="PANTHER" id="PTHR14286:SF2">
    <property type="entry name" value="CENTROSOMAL PROTEIN 15 KDA"/>
    <property type="match status" value="1"/>
</dbReference>
<dbReference type="InterPro" id="IPR028006">
    <property type="entry name" value="CEP15-like"/>
</dbReference>
<sequence length="145" mass="17718">MIYRNCDSANSLCQIIYIFWVDFRWEMQPFDSADETLQREVFLNEKHENILLKRERLLKHAESFLDGQEQFQVTLNSHWQQAKKRNKGLLEDFKHYQSVFKERVEKPYSRNFVTLKEQYWSMVERELPGWKAEVKNSRRETPSPR</sequence>
<name>A0A9Q1CIF4_HOLLE</name>
<protein>
    <submittedName>
        <fullName evidence="1">Uncharacterized protein</fullName>
    </submittedName>
</protein>
<evidence type="ECO:0000313" key="2">
    <source>
        <dbReference type="Proteomes" id="UP001152320"/>
    </source>
</evidence>
<proteinExistence type="predicted"/>
<gene>
    <name evidence="1" type="ORF">HOLleu_08526</name>
</gene>
<dbReference type="EMBL" id="JAIZAY010000003">
    <property type="protein sequence ID" value="KAJ8045505.1"/>
    <property type="molecule type" value="Genomic_DNA"/>
</dbReference>
<reference evidence="1" key="1">
    <citation type="submission" date="2021-10" db="EMBL/GenBank/DDBJ databases">
        <title>Tropical sea cucumber genome reveals ecological adaptation and Cuvierian tubules defense mechanism.</title>
        <authorList>
            <person name="Chen T."/>
        </authorList>
    </citation>
    <scope>NUCLEOTIDE SEQUENCE</scope>
    <source>
        <strain evidence="1">Nanhai2018</strain>
        <tissue evidence="1">Muscle</tissue>
    </source>
</reference>
<dbReference type="Proteomes" id="UP001152320">
    <property type="component" value="Chromosome 3"/>
</dbReference>
<dbReference type="AlphaFoldDB" id="A0A9Q1CIF4"/>